<name>A0A8J2I7D6_9PLEO</name>
<dbReference type="OrthoDB" id="3821607at2759"/>
<evidence type="ECO:0000313" key="2">
    <source>
        <dbReference type="Proteomes" id="UP000676310"/>
    </source>
</evidence>
<dbReference type="EMBL" id="CAJRGZ010000017">
    <property type="protein sequence ID" value="CAG5155865.1"/>
    <property type="molecule type" value="Genomic_DNA"/>
</dbReference>
<comment type="caution">
    <text evidence="1">The sequence shown here is derived from an EMBL/GenBank/DDBJ whole genome shotgun (WGS) entry which is preliminary data.</text>
</comment>
<sequence length="256" mass="29605">MSDREEDYFRFLDMPAELRNRIYDFAAETQADQPRCVLPCLALAQACQRLRTEYRPICMKRKIIIDWQKVASYMRTFFPTINSRIDNIELTPSSMTVVTPWRGEKRGNELQLDILPMVKIGLYRPGFTCYFIHDDKSLERARAASSIDVYIGYILRYLRENTASLETIIDHRNVEWLSDIQTGKITRILISDIGICGQPQALFYVNTVDMGLGDNVGVESSQRTTIEAAYFESVGLLDIWPWSVGFRHFPALRRAK</sequence>
<evidence type="ECO:0008006" key="3">
    <source>
        <dbReference type="Google" id="ProtNLM"/>
    </source>
</evidence>
<accession>A0A8J2I7D6</accession>
<organism evidence="1 2">
    <name type="scientific">Alternaria atra</name>
    <dbReference type="NCBI Taxonomy" id="119953"/>
    <lineage>
        <taxon>Eukaryota</taxon>
        <taxon>Fungi</taxon>
        <taxon>Dikarya</taxon>
        <taxon>Ascomycota</taxon>
        <taxon>Pezizomycotina</taxon>
        <taxon>Dothideomycetes</taxon>
        <taxon>Pleosporomycetidae</taxon>
        <taxon>Pleosporales</taxon>
        <taxon>Pleosporineae</taxon>
        <taxon>Pleosporaceae</taxon>
        <taxon>Alternaria</taxon>
        <taxon>Alternaria sect. Ulocladioides</taxon>
    </lineage>
</organism>
<dbReference type="GeneID" id="67015478"/>
<proteinExistence type="predicted"/>
<dbReference type="RefSeq" id="XP_043167417.1">
    <property type="nucleotide sequence ID" value="XM_043311482.1"/>
</dbReference>
<dbReference type="Proteomes" id="UP000676310">
    <property type="component" value="Unassembled WGS sequence"/>
</dbReference>
<evidence type="ECO:0000313" key="1">
    <source>
        <dbReference type="EMBL" id="CAG5155865.1"/>
    </source>
</evidence>
<reference evidence="1" key="1">
    <citation type="submission" date="2021-05" db="EMBL/GenBank/DDBJ databases">
        <authorList>
            <person name="Stam R."/>
        </authorList>
    </citation>
    <scope>NUCLEOTIDE SEQUENCE</scope>
    <source>
        <strain evidence="1">CS162</strain>
    </source>
</reference>
<dbReference type="AlphaFoldDB" id="A0A8J2I7D6"/>
<gene>
    <name evidence="1" type="ORF">ALTATR162_LOCUS3874</name>
</gene>
<keyword evidence="2" id="KW-1185">Reference proteome</keyword>
<protein>
    <recommendedName>
        <fullName evidence="3">F-box domain-containing protein</fullName>
    </recommendedName>
</protein>